<dbReference type="InterPro" id="IPR052381">
    <property type="entry name" value="AAA_domain_protein"/>
</dbReference>
<dbReference type="EMBL" id="DSBW01000049">
    <property type="protein sequence ID" value="HED30478.1"/>
    <property type="molecule type" value="Genomic_DNA"/>
</dbReference>
<dbReference type="PANTHER" id="PTHR42960:SF1">
    <property type="entry name" value="YCF46 PROTEIN"/>
    <property type="match status" value="1"/>
</dbReference>
<proteinExistence type="inferred from homology"/>
<dbReference type="PANTHER" id="PTHR42960">
    <property type="entry name" value="YCF46 PROTEIN"/>
    <property type="match status" value="1"/>
</dbReference>
<dbReference type="Pfam" id="PF17862">
    <property type="entry name" value="AAA_lid_3"/>
    <property type="match status" value="1"/>
</dbReference>
<evidence type="ECO:0000256" key="4">
    <source>
        <dbReference type="ARBA" id="ARBA00040480"/>
    </source>
</evidence>
<evidence type="ECO:0000256" key="3">
    <source>
        <dbReference type="ARBA" id="ARBA00038088"/>
    </source>
</evidence>
<dbReference type="GO" id="GO:0016887">
    <property type="term" value="F:ATP hydrolysis activity"/>
    <property type="evidence" value="ECO:0007669"/>
    <property type="project" value="InterPro"/>
</dbReference>
<gene>
    <name evidence="7" type="ORF">ENN50_02055</name>
</gene>
<evidence type="ECO:0000313" key="7">
    <source>
        <dbReference type="EMBL" id="HED30478.1"/>
    </source>
</evidence>
<sequence length="519" mass="57568">MKWMDELLLDIAARIAVIQIVSPDEEDIMQSMAHISRSRLLPEGTGMFSWDIAAQFSELCPPDTPFQNRTATYESVLGIIAGYQGRAVFILKDFHHAWQHRSQVLRMLRNLASELPSRTNPLTIILTSPEDNLPSELRHDIPLIETGNPGPERLHELLLRAAGPVNALEHAPSGLVQRLVESALGLSLSEAGRAYRKALVRCGPHGLDERAVRMVTHEKQHIIRNSGALELYPFTGSMVNVGGLGTLKTWLDERHDAFSADARDYGLTIPGGVALIGIPGTGKSLCAKVTAGHWGMPLLRMDVGALFSGLLGSSEQNVRKAIRIAEVIAPCVLWVDEIEKAFAGSEGDSGTASRVLATFLTWMQEKTVPVFVFATANNIHRLPPELLRKGRFDEIFFLDLPTHHERMGILEVHLRNHGYTMVPQRFDLEKAAAETEGFVGAELQAVVNEAMFPAFRDNRRELETADLLKAAAEMVPLARSHRAHIEELRRMVDNGQARNASDDMKENHVSLDRIVQQQT</sequence>
<evidence type="ECO:0000259" key="6">
    <source>
        <dbReference type="SMART" id="SM00382"/>
    </source>
</evidence>
<accession>A0A831SSU8</accession>
<dbReference type="InterPro" id="IPR003959">
    <property type="entry name" value="ATPase_AAA_core"/>
</dbReference>
<dbReference type="InterPro" id="IPR003593">
    <property type="entry name" value="AAA+_ATPase"/>
</dbReference>
<keyword evidence="2" id="KW-0067">ATP-binding</keyword>
<dbReference type="CDD" id="cd19507">
    <property type="entry name" value="RecA-like_Ycf46-like"/>
    <property type="match status" value="1"/>
</dbReference>
<dbReference type="SMART" id="SM00382">
    <property type="entry name" value="AAA"/>
    <property type="match status" value="1"/>
</dbReference>
<reference evidence="7" key="1">
    <citation type="journal article" date="2020" name="mSystems">
        <title>Genome- and Community-Level Interaction Insights into Carbon Utilization and Element Cycling Functions of Hydrothermarchaeota in Hydrothermal Sediment.</title>
        <authorList>
            <person name="Zhou Z."/>
            <person name="Liu Y."/>
            <person name="Xu W."/>
            <person name="Pan J."/>
            <person name="Luo Z.H."/>
            <person name="Li M."/>
        </authorList>
    </citation>
    <scope>NUCLEOTIDE SEQUENCE [LARGE SCALE GENOMIC DNA]</scope>
    <source>
        <strain evidence="7">SpSt-1181</strain>
    </source>
</reference>
<dbReference type="GO" id="GO:0005524">
    <property type="term" value="F:ATP binding"/>
    <property type="evidence" value="ECO:0007669"/>
    <property type="project" value="UniProtKB-KW"/>
</dbReference>
<dbReference type="Gene3D" id="1.10.8.60">
    <property type="match status" value="1"/>
</dbReference>
<keyword evidence="1" id="KW-0547">Nucleotide-binding</keyword>
<dbReference type="Pfam" id="PF00004">
    <property type="entry name" value="AAA"/>
    <property type="match status" value="1"/>
</dbReference>
<evidence type="ECO:0000256" key="2">
    <source>
        <dbReference type="ARBA" id="ARBA00022840"/>
    </source>
</evidence>
<dbReference type="AlphaFoldDB" id="A0A831SSU8"/>
<dbReference type="InterPro" id="IPR027417">
    <property type="entry name" value="P-loop_NTPase"/>
</dbReference>
<name>A0A831SSU8_PROAE</name>
<feature type="compositionally biased region" description="Basic and acidic residues" evidence="5">
    <location>
        <begin position="500"/>
        <end position="511"/>
    </location>
</feature>
<feature type="region of interest" description="Disordered" evidence="5">
    <location>
        <begin position="497"/>
        <end position="519"/>
    </location>
</feature>
<evidence type="ECO:0000256" key="1">
    <source>
        <dbReference type="ARBA" id="ARBA00022741"/>
    </source>
</evidence>
<feature type="domain" description="AAA+ ATPase" evidence="6">
    <location>
        <begin position="269"/>
        <end position="402"/>
    </location>
</feature>
<dbReference type="SUPFAM" id="SSF52540">
    <property type="entry name" value="P-loop containing nucleoside triphosphate hydrolases"/>
    <property type="match status" value="1"/>
</dbReference>
<evidence type="ECO:0000256" key="5">
    <source>
        <dbReference type="SAM" id="MobiDB-lite"/>
    </source>
</evidence>
<dbReference type="InterPro" id="IPR041569">
    <property type="entry name" value="AAA_lid_3"/>
</dbReference>
<dbReference type="Proteomes" id="UP000886335">
    <property type="component" value="Unassembled WGS sequence"/>
</dbReference>
<dbReference type="Gene3D" id="3.40.50.300">
    <property type="entry name" value="P-loop containing nucleotide triphosphate hydrolases"/>
    <property type="match status" value="1"/>
</dbReference>
<protein>
    <recommendedName>
        <fullName evidence="4">Uncharacterized AAA domain-containing protein ycf46</fullName>
    </recommendedName>
</protein>
<comment type="caution">
    <text evidence="7">The sequence shown here is derived from an EMBL/GenBank/DDBJ whole genome shotgun (WGS) entry which is preliminary data.</text>
</comment>
<comment type="similarity">
    <text evidence="3">Belongs to the AAA ATPase family. Highly divergent.</text>
</comment>
<organism evidence="7">
    <name type="scientific">Prosthecochloris aestuarii</name>
    <dbReference type="NCBI Taxonomy" id="1102"/>
    <lineage>
        <taxon>Bacteria</taxon>
        <taxon>Pseudomonadati</taxon>
        <taxon>Chlorobiota</taxon>
        <taxon>Chlorobiia</taxon>
        <taxon>Chlorobiales</taxon>
        <taxon>Chlorobiaceae</taxon>
        <taxon>Prosthecochloris</taxon>
    </lineage>
</organism>